<proteinExistence type="predicted"/>
<evidence type="ECO:0000313" key="2">
    <source>
        <dbReference type="Proteomes" id="UP001156629"/>
    </source>
</evidence>
<dbReference type="RefSeq" id="WP_099287542.1">
    <property type="nucleotide sequence ID" value="NZ_BEWP01000020.1"/>
</dbReference>
<name>A0ABQ5WXT4_9PROT</name>
<dbReference type="Proteomes" id="UP001156629">
    <property type="component" value="Unassembled WGS sequence"/>
</dbReference>
<keyword evidence="2" id="KW-1185">Reference proteome</keyword>
<dbReference type="GeneID" id="76195853"/>
<reference evidence="2" key="1">
    <citation type="journal article" date="2019" name="Int. J. Syst. Evol. Microbiol.">
        <title>The Global Catalogue of Microorganisms (GCM) 10K type strain sequencing project: providing services to taxonomists for standard genome sequencing and annotation.</title>
        <authorList>
            <consortium name="The Broad Institute Genomics Platform"/>
            <consortium name="The Broad Institute Genome Sequencing Center for Infectious Disease"/>
            <person name="Wu L."/>
            <person name="Ma J."/>
        </authorList>
    </citation>
    <scope>NUCLEOTIDE SEQUENCE [LARGE SCALE GENOMIC DNA]</scope>
    <source>
        <strain evidence="2">NBRC 3266</strain>
    </source>
</reference>
<dbReference type="EMBL" id="BSNV01000051">
    <property type="protein sequence ID" value="GLQ67379.1"/>
    <property type="molecule type" value="Genomic_DNA"/>
</dbReference>
<evidence type="ECO:0000313" key="1">
    <source>
        <dbReference type="EMBL" id="GLQ67379.1"/>
    </source>
</evidence>
<sequence>MTDKQTTQQAKIDAVKSALDYAQQSMQTVVQELVKLTDAFPPPENEAIRRLKERLGLIAKNWDDACIAAEADLRRLQSGFEA</sequence>
<accession>A0ABQ5WXT4</accession>
<gene>
    <name evidence="1" type="ORF">GCM10007870_29640</name>
</gene>
<organism evidence="1 2">
    <name type="scientific">Gluconobacter kondonii</name>
    <dbReference type="NCBI Taxonomy" id="941463"/>
    <lineage>
        <taxon>Bacteria</taxon>
        <taxon>Pseudomonadati</taxon>
        <taxon>Pseudomonadota</taxon>
        <taxon>Alphaproteobacteria</taxon>
        <taxon>Acetobacterales</taxon>
        <taxon>Acetobacteraceae</taxon>
        <taxon>Gluconobacter</taxon>
    </lineage>
</organism>
<protein>
    <submittedName>
        <fullName evidence="1">Uncharacterized protein</fullName>
    </submittedName>
</protein>
<comment type="caution">
    <text evidence="1">The sequence shown here is derived from an EMBL/GenBank/DDBJ whole genome shotgun (WGS) entry which is preliminary data.</text>
</comment>